<sequence length="264" mass="29100">MTNIKNKIVFFASVTVFILCVFSLEASAHFMWLNMKPYTIEGGVPVSLTISNDHVFGGPGGEFLPKDSLDRLYGIQPDGKELKIIPKNEVEYQTEVPLKDDGTYVFVTRAKGGFFSKTAEGYKIGQTKKDLKNVISCTYSEKQAKAIVTIGKGGGNVFSKTLGHKLEIVPLENPSNLKEGDFVRLKVIFEGNPLKTYVFATFAGFSTDDSTFAYATKSDENGIAKVKIIKPGLWLVIVKHEVPYPDPAKCDNFSLSSSLTFEVK</sequence>
<evidence type="ECO:0000313" key="1">
    <source>
        <dbReference type="EMBL" id="SPD72908.1"/>
    </source>
</evidence>
<dbReference type="Pfam" id="PF10670">
    <property type="entry name" value="DUF4198"/>
    <property type="match status" value="1"/>
</dbReference>
<dbReference type="EMBL" id="OJIN01000066">
    <property type="protein sequence ID" value="SPD72908.1"/>
    <property type="molecule type" value="Genomic_DNA"/>
</dbReference>
<name>A0A445MTX3_9BACT</name>
<reference evidence="1" key="1">
    <citation type="submission" date="2018-01" db="EMBL/GenBank/DDBJ databases">
        <authorList>
            <person name="Regsiter A."/>
            <person name="William W."/>
        </authorList>
    </citation>
    <scope>NUCLEOTIDE SEQUENCE</scope>
    <source>
        <strain evidence="1">TRIP AH-1</strain>
    </source>
</reference>
<protein>
    <submittedName>
        <fullName evidence="1">ABC-type Co2+ transport system periplasmic component-like protein</fullName>
    </submittedName>
</protein>
<gene>
    <name evidence="1" type="ORF">PITCH_A1580063</name>
</gene>
<dbReference type="AlphaFoldDB" id="A0A445MTX3"/>
<accession>A0A445MTX3</accession>
<organism evidence="1">
    <name type="scientific">uncultured Desulfobacterium sp</name>
    <dbReference type="NCBI Taxonomy" id="201089"/>
    <lineage>
        <taxon>Bacteria</taxon>
        <taxon>Pseudomonadati</taxon>
        <taxon>Thermodesulfobacteriota</taxon>
        <taxon>Desulfobacteria</taxon>
        <taxon>Desulfobacterales</taxon>
        <taxon>Desulfobacteriaceae</taxon>
        <taxon>Desulfobacterium</taxon>
        <taxon>environmental samples</taxon>
    </lineage>
</organism>
<dbReference type="InterPro" id="IPR019613">
    <property type="entry name" value="DUF4198"/>
</dbReference>
<proteinExistence type="predicted"/>